<dbReference type="RefSeq" id="WP_011812755.1">
    <property type="nucleotide sequence ID" value="NC_008787.1"/>
</dbReference>
<evidence type="ECO:0000313" key="1">
    <source>
        <dbReference type="EMBL" id="EAQ72246.2"/>
    </source>
</evidence>
<reference evidence="2" key="1">
    <citation type="submission" date="2006-12" db="EMBL/GenBank/DDBJ databases">
        <authorList>
            <person name="Fouts D.E."/>
            <person name="Nelson K.E."/>
            <person name="Sebastian Y."/>
        </authorList>
    </citation>
    <scope>NUCLEOTIDE SEQUENCE [LARGE SCALE GENOMIC DNA]</scope>
    <source>
        <strain evidence="2">81-176</strain>
    </source>
</reference>
<dbReference type="eggNOG" id="ENOG50318XR">
    <property type="taxonomic scope" value="Bacteria"/>
</dbReference>
<accession>A0A0H3P9G0</accession>
<protein>
    <submittedName>
        <fullName evidence="1">Uncharacterized protein</fullName>
    </submittedName>
</protein>
<organism evidence="1 2">
    <name type="scientific">Campylobacter jejuni subsp. jejuni serotype O:23/36 (strain 81-176)</name>
    <dbReference type="NCBI Taxonomy" id="354242"/>
    <lineage>
        <taxon>Bacteria</taxon>
        <taxon>Pseudomonadati</taxon>
        <taxon>Campylobacterota</taxon>
        <taxon>Epsilonproteobacteria</taxon>
        <taxon>Campylobacterales</taxon>
        <taxon>Campylobacteraceae</taxon>
        <taxon>Campylobacter</taxon>
    </lineage>
</organism>
<name>A0A0H3P9G0_CAMJJ</name>
<dbReference type="EMBL" id="CP000538">
    <property type="protein sequence ID" value="EAQ72246.2"/>
    <property type="molecule type" value="Genomic_DNA"/>
</dbReference>
<dbReference type="KEGG" id="cjj:CJJ81176_1008"/>
<proteinExistence type="predicted"/>
<dbReference type="Proteomes" id="UP000000646">
    <property type="component" value="Chromosome"/>
</dbReference>
<sequence>MMMKIVFKGKSSEYEIQRSCFCVDAFVIKDKIEERDGVDFITSNVDLLEFSDDSFTFEEIVKHFNICDTEDMIIVEDFDMKSNKDNQNQEDDIEHNILKSEKIMHENTKQTSMQFKNLKFFSRIFKNENFLSDFKESKQEVVTIKKHEKLEIFKNLSQEDQEISFVKIEILNYDSNEDSLIFNLDIFPSGMSYKYGILKGSMHIILQGKTSSTMLFPFLKSMIYKNKSENSSEKIFTLMINQKKHYKLIANLS</sequence>
<gene>
    <name evidence="1" type="ordered locus">CJJ81176_1008</name>
</gene>
<dbReference type="HOGENOM" id="CLU_1105531_0_0_7"/>
<dbReference type="AlphaFoldDB" id="A0A0H3P9G0"/>
<evidence type="ECO:0000313" key="2">
    <source>
        <dbReference type="Proteomes" id="UP000000646"/>
    </source>
</evidence>
<dbReference type="Pfam" id="PF17437">
    <property type="entry name" value="DUF5416"/>
    <property type="match status" value="1"/>
</dbReference>
<dbReference type="InterPro" id="IPR035393">
    <property type="entry name" value="DUF5416"/>
</dbReference>